<dbReference type="InterPro" id="IPR013216">
    <property type="entry name" value="Methyltransf_11"/>
</dbReference>
<proteinExistence type="inferred from homology"/>
<keyword evidence="11" id="KW-1185">Reference proteome</keyword>
<dbReference type="GO" id="GO:0009102">
    <property type="term" value="P:biotin biosynthetic process"/>
    <property type="evidence" value="ECO:0007669"/>
    <property type="project" value="UniProtKB-UniRule"/>
</dbReference>
<evidence type="ECO:0000313" key="11">
    <source>
        <dbReference type="Proteomes" id="UP000242222"/>
    </source>
</evidence>
<dbReference type="InterPro" id="IPR011814">
    <property type="entry name" value="BioC"/>
</dbReference>
<evidence type="ECO:0000256" key="3">
    <source>
        <dbReference type="ARBA" id="ARBA00012327"/>
    </source>
</evidence>
<dbReference type="PANTHER" id="PTHR43591">
    <property type="entry name" value="METHYLTRANSFERASE"/>
    <property type="match status" value="1"/>
</dbReference>
<evidence type="ECO:0000256" key="6">
    <source>
        <dbReference type="ARBA" id="ARBA00022691"/>
    </source>
</evidence>
<feature type="domain" description="Methyltransferase type 11" evidence="9">
    <location>
        <begin position="47"/>
        <end position="138"/>
    </location>
</feature>
<name>A0A1I4UFI4_9GAMM</name>
<dbReference type="InterPro" id="IPR029063">
    <property type="entry name" value="SAM-dependent_MTases_sf"/>
</dbReference>
<dbReference type="Gene3D" id="3.40.50.150">
    <property type="entry name" value="Vaccinia Virus protein VP39"/>
    <property type="match status" value="1"/>
</dbReference>
<dbReference type="HAMAP" id="MF_00835">
    <property type="entry name" value="BioC"/>
    <property type="match status" value="1"/>
</dbReference>
<keyword evidence="6 8" id="KW-0949">S-adenosyl-L-methionine</keyword>
<evidence type="ECO:0000256" key="5">
    <source>
        <dbReference type="ARBA" id="ARBA00022679"/>
    </source>
</evidence>
<gene>
    <name evidence="8" type="primary">bioC</name>
    <name evidence="10" type="ORF">SAMN05216516_101100</name>
</gene>
<dbReference type="SUPFAM" id="SSF53335">
    <property type="entry name" value="S-adenosyl-L-methionine-dependent methyltransferases"/>
    <property type="match status" value="1"/>
</dbReference>
<evidence type="ECO:0000256" key="7">
    <source>
        <dbReference type="ARBA" id="ARBA00022756"/>
    </source>
</evidence>
<dbReference type="EC" id="2.1.1.197" evidence="3 8"/>
<protein>
    <recommendedName>
        <fullName evidence="3 8">Malonyl-[acyl-carrier protein] O-methyltransferase</fullName>
        <shortName evidence="8">Malonyl-ACP O-methyltransferase</shortName>
        <ecNumber evidence="3 8">2.1.1.197</ecNumber>
    </recommendedName>
    <alternativeName>
        <fullName evidence="8">Biotin synthesis protein BioC</fullName>
    </alternativeName>
</protein>
<dbReference type="GO" id="GO:0102130">
    <property type="term" value="F:malonyl-CoA methyltransferase activity"/>
    <property type="evidence" value="ECO:0007669"/>
    <property type="project" value="UniProtKB-EC"/>
</dbReference>
<organism evidence="10 11">
    <name type="scientific">Izhakiella capsodis</name>
    <dbReference type="NCBI Taxonomy" id="1367852"/>
    <lineage>
        <taxon>Bacteria</taxon>
        <taxon>Pseudomonadati</taxon>
        <taxon>Pseudomonadota</taxon>
        <taxon>Gammaproteobacteria</taxon>
        <taxon>Enterobacterales</taxon>
        <taxon>Erwiniaceae</taxon>
        <taxon>Izhakiella</taxon>
    </lineage>
</organism>
<comment type="pathway">
    <text evidence="2 8">Cofactor biosynthesis; biotin biosynthesis.</text>
</comment>
<evidence type="ECO:0000313" key="10">
    <source>
        <dbReference type="EMBL" id="SFM87764.1"/>
    </source>
</evidence>
<dbReference type="STRING" id="1367852.SAMN05216516_101100"/>
<keyword evidence="7 8" id="KW-0093">Biotin biosynthesis</keyword>
<comment type="catalytic activity">
    <reaction evidence="1 8">
        <text>malonyl-[ACP] + S-adenosyl-L-methionine = malonyl-[ACP] methyl ester + S-adenosyl-L-homocysteine</text>
        <dbReference type="Rhea" id="RHEA:17105"/>
        <dbReference type="Rhea" id="RHEA-COMP:9623"/>
        <dbReference type="Rhea" id="RHEA-COMP:9954"/>
        <dbReference type="ChEBI" id="CHEBI:57856"/>
        <dbReference type="ChEBI" id="CHEBI:59789"/>
        <dbReference type="ChEBI" id="CHEBI:78449"/>
        <dbReference type="ChEBI" id="CHEBI:78845"/>
        <dbReference type="EC" id="2.1.1.197"/>
    </reaction>
</comment>
<comment type="function">
    <text evidence="8">Converts the free carboxyl group of a malonyl-thioester to its methyl ester by transfer of a methyl group from S-adenosyl-L-methionine (SAM). It allows to synthesize pimeloyl-ACP via the fatty acid synthetic pathway.</text>
</comment>
<comment type="similarity">
    <text evidence="8">Belongs to the methyltransferase superfamily.</text>
</comment>
<evidence type="ECO:0000259" key="9">
    <source>
        <dbReference type="Pfam" id="PF08241"/>
    </source>
</evidence>
<accession>A0A1I4UFI4</accession>
<keyword evidence="4 8" id="KW-0489">Methyltransferase</keyword>
<dbReference type="GO" id="GO:0032259">
    <property type="term" value="P:methylation"/>
    <property type="evidence" value="ECO:0007669"/>
    <property type="project" value="UniProtKB-KW"/>
</dbReference>
<evidence type="ECO:0000256" key="1">
    <source>
        <dbReference type="ARBA" id="ARBA00000852"/>
    </source>
</evidence>
<dbReference type="GO" id="GO:0008757">
    <property type="term" value="F:S-adenosylmethionine-dependent methyltransferase activity"/>
    <property type="evidence" value="ECO:0007669"/>
    <property type="project" value="InterPro"/>
</dbReference>
<sequence length="251" mass="27720">MQQVNKRAVAQAFGRAAQMYQQHDVLQRLCGERLLRLAAIQTPGRLLDAGCGPGGFSRHFSAGGWQVTALDISPAMLAEAERQASAWRYICGDIEDIPSDIGRFDLSWSNLAVQWCANLRQAIGELVRVTRPGGQVLFSTLGAESLREMRQAWCGLGAPPPVNAFRTLGAIQQQLSGLAVRWRRDELTLHFADIRLALQSLKGIGATHLHRFPARQPLTRSRLTMLAQHWPRDATGFKLTYEIILGVIDGG</sequence>
<evidence type="ECO:0000256" key="4">
    <source>
        <dbReference type="ARBA" id="ARBA00022603"/>
    </source>
</evidence>
<evidence type="ECO:0000256" key="8">
    <source>
        <dbReference type="HAMAP-Rule" id="MF_00835"/>
    </source>
</evidence>
<dbReference type="UniPathway" id="UPA00078"/>
<keyword evidence="5 8" id="KW-0808">Transferase</keyword>
<dbReference type="Pfam" id="PF08241">
    <property type="entry name" value="Methyltransf_11"/>
    <property type="match status" value="1"/>
</dbReference>
<dbReference type="AlphaFoldDB" id="A0A1I4UFI4"/>
<evidence type="ECO:0000256" key="2">
    <source>
        <dbReference type="ARBA" id="ARBA00004746"/>
    </source>
</evidence>
<dbReference type="GO" id="GO:0010340">
    <property type="term" value="F:carboxyl-O-methyltransferase activity"/>
    <property type="evidence" value="ECO:0007669"/>
    <property type="project" value="UniProtKB-UniRule"/>
</dbReference>
<dbReference type="Proteomes" id="UP000242222">
    <property type="component" value="Unassembled WGS sequence"/>
</dbReference>
<dbReference type="EMBL" id="FOVC01000001">
    <property type="protein sequence ID" value="SFM87764.1"/>
    <property type="molecule type" value="Genomic_DNA"/>
</dbReference>
<dbReference type="CDD" id="cd02440">
    <property type="entry name" value="AdoMet_MTases"/>
    <property type="match status" value="1"/>
</dbReference>
<dbReference type="NCBIfam" id="TIGR02072">
    <property type="entry name" value="BioC"/>
    <property type="match status" value="1"/>
</dbReference>
<reference evidence="11" key="1">
    <citation type="submission" date="2016-10" db="EMBL/GenBank/DDBJ databases">
        <authorList>
            <person name="Varghese N."/>
            <person name="Submissions S."/>
        </authorList>
    </citation>
    <scope>NUCLEOTIDE SEQUENCE [LARGE SCALE GENOMIC DNA]</scope>
    <source>
        <strain evidence="11">N6PO6</strain>
    </source>
</reference>
<dbReference type="RefSeq" id="WP_230479467.1">
    <property type="nucleotide sequence ID" value="NZ_FOVC01000001.1"/>
</dbReference>